<dbReference type="Pfam" id="PF17389">
    <property type="entry name" value="Bac_rhamnosid6H"/>
    <property type="match status" value="1"/>
</dbReference>
<feature type="domain" description="Alpha-L-rhamnosidase six-hairpin glycosidase" evidence="4">
    <location>
        <begin position="696"/>
        <end position="807"/>
    </location>
</feature>
<keyword evidence="2" id="KW-1133">Transmembrane helix</keyword>
<evidence type="ECO:0000313" key="5">
    <source>
        <dbReference type="EMBL" id="XDS46247.1"/>
    </source>
</evidence>
<feature type="signal peptide" evidence="3">
    <location>
        <begin position="1"/>
        <end position="35"/>
    </location>
</feature>
<feature type="region of interest" description="Disordered" evidence="1">
    <location>
        <begin position="115"/>
        <end position="142"/>
    </location>
</feature>
<evidence type="ECO:0000259" key="4">
    <source>
        <dbReference type="Pfam" id="PF17389"/>
    </source>
</evidence>
<gene>
    <name evidence="6" type="ORF">QN062_07300</name>
    <name evidence="5" type="ORF">QN217_08960</name>
</gene>
<dbReference type="SUPFAM" id="SSF48208">
    <property type="entry name" value="Six-hairpin glycosidases"/>
    <property type="match status" value="1"/>
</dbReference>
<dbReference type="RefSeq" id="WP_369341169.1">
    <property type="nucleotide sequence ID" value="NZ_CP129675.1"/>
</dbReference>
<reference evidence="5" key="1">
    <citation type="submission" date="2023-07" db="EMBL/GenBank/DDBJ databases">
        <title>Bifidobacterium aquikefiriaerophilum sp. nov. and Bifidobacterium eccum sp. nov., isolated from water kefir.</title>
        <authorList>
            <person name="Breselge S."/>
            <person name="Bellassi P."/>
            <person name="Barcenilla C."/>
            <person name="Alvarez-Ordonez A."/>
            <person name="Morelli L."/>
            <person name="Cotter P.D."/>
        </authorList>
    </citation>
    <scope>NUCLEOTIDE SEQUENCE</scope>
    <source>
        <strain evidence="6">WK012_4_13</strain>
        <strain evidence="5">WK048_4_13</strain>
    </source>
</reference>
<feature type="chain" id="PRO_5044175341" description="Alpha-L-rhamnosidase six-hairpin glycosidase domain-containing protein" evidence="3">
    <location>
        <begin position="36"/>
        <end position="1175"/>
    </location>
</feature>
<protein>
    <recommendedName>
        <fullName evidence="4">Alpha-L-rhamnosidase six-hairpin glycosidase domain-containing protein</fullName>
    </recommendedName>
</protein>
<evidence type="ECO:0000256" key="3">
    <source>
        <dbReference type="SAM" id="SignalP"/>
    </source>
</evidence>
<feature type="region of interest" description="Disordered" evidence="1">
    <location>
        <begin position="63"/>
        <end position="87"/>
    </location>
</feature>
<dbReference type="EMBL" id="CP129675">
    <property type="protein sequence ID" value="XDS46247.1"/>
    <property type="molecule type" value="Genomic_DNA"/>
</dbReference>
<feature type="transmembrane region" description="Helical" evidence="2">
    <location>
        <begin position="1148"/>
        <end position="1167"/>
    </location>
</feature>
<accession>A0AB39UBA9</accession>
<dbReference type="AlphaFoldDB" id="A0AB39UBA9"/>
<dbReference type="InterPro" id="IPR008928">
    <property type="entry name" value="6-hairpin_glycosidase_sf"/>
</dbReference>
<dbReference type="InterPro" id="IPR012341">
    <property type="entry name" value="6hp_glycosidase-like_sf"/>
</dbReference>
<organism evidence="5">
    <name type="scientific">Bifidobacterium fermentum</name>
    <dbReference type="NCBI Taxonomy" id="3059035"/>
    <lineage>
        <taxon>Bacteria</taxon>
        <taxon>Bacillati</taxon>
        <taxon>Actinomycetota</taxon>
        <taxon>Actinomycetes</taxon>
        <taxon>Bifidobacteriales</taxon>
        <taxon>Bifidobacteriaceae</taxon>
        <taxon>Bifidobacterium</taxon>
    </lineage>
</organism>
<feature type="compositionally biased region" description="Gly residues" evidence="1">
    <location>
        <begin position="1098"/>
        <end position="1110"/>
    </location>
</feature>
<sequence length="1175" mass="123879">MRSISSTTIISACIATATLLSASVGTLAISATASAESTSTNTAITLNDLADSSSAQQRWISEPTSRIALNPSHSQTDDAKPTSDDSLDTVFYTNQDKKTADNVVRNSFTDTAQASTTATAYDEGDATPALSDDFGPSDEGSWTATNGKGSISFVDNAGIVAPSGGDTWVGFGRSVTFDAAAKPIIMVTVASTTGKWALKINDGSSDTNLQNDTDATGTFAYDLSDFGISGSKAYTIKIFSSNSGTTTFKSLSIHARPAQSDDFTQTSIKDWMTNVQSNNGATISQADSGLGATIRSTSSSNFGAVAKAFTVDLSKTPILTVAVNSLSAGSKWALKLSGANGSGDFAIIQNDTDRSGVFSYDLQSMTGKTGEQTFSVKLFSTQSALPTSFNVTRLSFHSIDYWTQNPTDYVNTWNPQSLDWKGSYGDSGSYSTQDLFVDDATVSRLIDPTSLSDGNPTLTGNFTGTVSWNPTDRVLTINNGDAYTRAVAFPASATVSFYDSQADASMGADGSSTPTATSQTWLAIMPNDQKSAIGLGYAYDTTAQARTDAAKSAVGGTKVDTVVAALASRVKEWSEFLNKVPAVGDYSLHVTDYQGTSQSEIRAMYYRAFVDLRQTVVPPQPESGISHYQVATGKAATYNGGSSRNKASASWDSLLGIDYLAYTDPEYAWDSFIGMMADVQSDGNLNGESLPSRKAQTAWMLYSVTGDKDKLRQVYSAVKAHMTWSSKNLAWNIASHYPGSGVPASDERDLEFVASLAVDLGYASKIAATLGETEDVSYFTDVQKNLSSEFSQWFFKDGKAVQYYWTSKADATYDQRKGSAQYVATGLHMPNLSSGEVAALMTRFDEEYDPSQQFAGLASDAVKAPDIQFVAYGLLEQGKATEAETVLEEVLRDVVRTHEFSEVYQAGATDSSGKQAEPISRGESPTTFGMAQVIDNLWILNGYRSDEGTPTFVRLREAQGGVSGLTYMGKTFSISNSGSEITLSGDVTSIPGTCTQYGQTVAVSYPISFTCGTIALSGTSVEAGKSLVVTGARYTPSTVADLYLGDLRIASATVDKNGAVRFNAVIPSDTATGRHTLRIQNGDITAQAQFDVTASRPGSGGGNSGGGTSNGGKTNAAGGKVSEPKAGQATDASAGASVHTGGSAVSPMLWMLGIALSIIGAGGTIAMRQYRMAIK</sequence>
<keyword evidence="3" id="KW-0732">Signal</keyword>
<evidence type="ECO:0000313" key="6">
    <source>
        <dbReference type="EMBL" id="XDS50197.1"/>
    </source>
</evidence>
<feature type="region of interest" description="Disordered" evidence="1">
    <location>
        <begin position="1093"/>
        <end position="1138"/>
    </location>
</feature>
<evidence type="ECO:0000256" key="1">
    <source>
        <dbReference type="SAM" id="MobiDB-lite"/>
    </source>
</evidence>
<name>A0AB39UBA9_9BIFI</name>
<dbReference type="InterPro" id="IPR035396">
    <property type="entry name" value="Bac_rhamnosid6H"/>
</dbReference>
<feature type="compositionally biased region" description="Low complexity" evidence="1">
    <location>
        <begin position="1111"/>
        <end position="1120"/>
    </location>
</feature>
<dbReference type="Gene3D" id="1.50.10.10">
    <property type="match status" value="1"/>
</dbReference>
<keyword evidence="2" id="KW-0472">Membrane</keyword>
<keyword evidence="2" id="KW-0812">Transmembrane</keyword>
<evidence type="ECO:0000256" key="2">
    <source>
        <dbReference type="SAM" id="Phobius"/>
    </source>
</evidence>
<dbReference type="GO" id="GO:0005975">
    <property type="term" value="P:carbohydrate metabolic process"/>
    <property type="evidence" value="ECO:0007669"/>
    <property type="project" value="InterPro"/>
</dbReference>
<dbReference type="KEGG" id="bfk:QN062_07300"/>
<dbReference type="EMBL" id="CP129683">
    <property type="protein sequence ID" value="XDS50197.1"/>
    <property type="molecule type" value="Genomic_DNA"/>
</dbReference>
<proteinExistence type="predicted"/>
<feature type="region of interest" description="Disordered" evidence="1">
    <location>
        <begin position="906"/>
        <end position="925"/>
    </location>
</feature>